<dbReference type="SMART" id="SM00052">
    <property type="entry name" value="EAL"/>
    <property type="match status" value="1"/>
</dbReference>
<protein>
    <submittedName>
        <fullName evidence="4">EAL domain-containing protein</fullName>
    </submittedName>
</protein>
<dbReference type="Pfam" id="PF00990">
    <property type="entry name" value="GGDEF"/>
    <property type="match status" value="1"/>
</dbReference>
<dbReference type="PROSITE" id="PS50887">
    <property type="entry name" value="GGDEF"/>
    <property type="match status" value="1"/>
</dbReference>
<dbReference type="AlphaFoldDB" id="A0AA51X8E9"/>
<dbReference type="InterPro" id="IPR043128">
    <property type="entry name" value="Rev_trsase/Diguanyl_cyclase"/>
</dbReference>
<dbReference type="PANTHER" id="PTHR33121">
    <property type="entry name" value="CYCLIC DI-GMP PHOSPHODIESTERASE PDEF"/>
    <property type="match status" value="1"/>
</dbReference>
<proteinExistence type="predicted"/>
<dbReference type="InterPro" id="IPR035919">
    <property type="entry name" value="EAL_sf"/>
</dbReference>
<evidence type="ECO:0000313" key="5">
    <source>
        <dbReference type="Proteomes" id="UP001239782"/>
    </source>
</evidence>
<feature type="transmembrane region" description="Helical" evidence="1">
    <location>
        <begin position="6"/>
        <end position="24"/>
    </location>
</feature>
<gene>
    <name evidence="4" type="ORF">Q9312_08290</name>
</gene>
<dbReference type="PANTHER" id="PTHR33121:SF32">
    <property type="entry name" value="RNASE E SPECIFICITY FACTOR CSRD"/>
    <property type="match status" value="1"/>
</dbReference>
<dbReference type="InterPro" id="IPR050706">
    <property type="entry name" value="Cyclic-di-GMP_PDE-like"/>
</dbReference>
<evidence type="ECO:0000313" key="4">
    <source>
        <dbReference type="EMBL" id="WMS88901.1"/>
    </source>
</evidence>
<reference evidence="4 5" key="1">
    <citation type="submission" date="2023-08" db="EMBL/GenBank/DDBJ databases">
        <title>Pleionea litopenaei sp. nov., isolated from stomach of juvenile Litopenaeus vannamei.</title>
        <authorList>
            <person name="Rho A.M."/>
            <person name="Hwang C.Y."/>
        </authorList>
    </citation>
    <scope>NUCLEOTIDE SEQUENCE [LARGE SCALE GENOMIC DNA]</scope>
    <source>
        <strain evidence="4 5">HL-JVS1</strain>
    </source>
</reference>
<dbReference type="Gene3D" id="3.30.70.270">
    <property type="match status" value="1"/>
</dbReference>
<accession>A0AA51X8E9</accession>
<sequence>MKSVAYKIILIWVAAVMLVLFGAYKVQSGRDLQHQQQFQSWLKVQQAEIGRRIAGINFTPVEVRRDTMGELALLEDIVAIQLESNGRVVENYGDVAESSTSKPWLLIYHVPFNVGTDSLDTAELTVFLVPPEGSLQGAEFSGFTLLLVVIVLGAIVGTFYCLSPLFHLEDKAEQILTGDFDPQHFSPSDEHPLTSELAINLLLNEHHYSRQQQTELSNRLRRHSFVDSLTGLGNREYFDAELEVHLTADENVTGAVAIFSFEPLMEIYHEQREAFSSLIEQVGQRFVELSNEEELYWVARRDNTDFAWLTLENAPEKVNRQCVKLVKDLARSVFDSTEFKHHFVDVGVTFFKSGDAAYDVLASADMALRNAQLEGENKVHLYQPDHLSKDMIKGGVRWRSFLQKKLDQREVILYFQPQVSDENLEYSSFEVLSRMEDNGKIIPASVFLPMASRCGLASEFDRLIVDKVIKSLSFGEQFDDAELSINLFSDSIRNEKFILWLVQRLSSLPELSERLFFEVSEFSIMRADQKFHWALEQIADLGPRWCVESVGSPNADLSYLRKYPIDRLKIGHSIVRHIDRHQDKQLFVQTLITAANQAGVMVWAEGVESDEEWATLQELGVTGGQGYLFGMPQDQLLLSDTIREEV</sequence>
<feature type="transmembrane region" description="Helical" evidence="1">
    <location>
        <begin position="143"/>
        <end position="166"/>
    </location>
</feature>
<evidence type="ECO:0000256" key="1">
    <source>
        <dbReference type="SAM" id="Phobius"/>
    </source>
</evidence>
<dbReference type="InterPro" id="IPR029787">
    <property type="entry name" value="Nucleotide_cyclase"/>
</dbReference>
<dbReference type="RefSeq" id="WP_309204121.1">
    <property type="nucleotide sequence ID" value="NZ_CP133548.1"/>
</dbReference>
<organism evidence="4 5">
    <name type="scientific">Pleionea litopenaei</name>
    <dbReference type="NCBI Taxonomy" id="3070815"/>
    <lineage>
        <taxon>Bacteria</taxon>
        <taxon>Pseudomonadati</taxon>
        <taxon>Pseudomonadota</taxon>
        <taxon>Gammaproteobacteria</taxon>
        <taxon>Oceanospirillales</taxon>
        <taxon>Pleioneaceae</taxon>
        <taxon>Pleionea</taxon>
    </lineage>
</organism>
<evidence type="ECO:0000259" key="2">
    <source>
        <dbReference type="PROSITE" id="PS50883"/>
    </source>
</evidence>
<name>A0AA51X8E9_9GAMM</name>
<dbReference type="GO" id="GO:0071111">
    <property type="term" value="F:cyclic-guanylate-specific phosphodiesterase activity"/>
    <property type="evidence" value="ECO:0007669"/>
    <property type="project" value="InterPro"/>
</dbReference>
<dbReference type="SUPFAM" id="SSF141868">
    <property type="entry name" value="EAL domain-like"/>
    <property type="match status" value="1"/>
</dbReference>
<dbReference type="SMART" id="SM00267">
    <property type="entry name" value="GGDEF"/>
    <property type="match status" value="1"/>
</dbReference>
<keyword evidence="1" id="KW-0472">Membrane</keyword>
<feature type="domain" description="GGDEF" evidence="3">
    <location>
        <begin position="252"/>
        <end position="384"/>
    </location>
</feature>
<keyword evidence="5" id="KW-1185">Reference proteome</keyword>
<keyword evidence="1" id="KW-0812">Transmembrane</keyword>
<feature type="domain" description="EAL" evidence="2">
    <location>
        <begin position="395"/>
        <end position="646"/>
    </location>
</feature>
<dbReference type="SUPFAM" id="SSF55073">
    <property type="entry name" value="Nucleotide cyclase"/>
    <property type="match status" value="1"/>
</dbReference>
<dbReference type="Proteomes" id="UP001239782">
    <property type="component" value="Chromosome"/>
</dbReference>
<dbReference type="InterPro" id="IPR001633">
    <property type="entry name" value="EAL_dom"/>
</dbReference>
<dbReference type="EMBL" id="CP133548">
    <property type="protein sequence ID" value="WMS88901.1"/>
    <property type="molecule type" value="Genomic_DNA"/>
</dbReference>
<dbReference type="PROSITE" id="PS50883">
    <property type="entry name" value="EAL"/>
    <property type="match status" value="1"/>
</dbReference>
<dbReference type="CDD" id="cd01948">
    <property type="entry name" value="EAL"/>
    <property type="match status" value="1"/>
</dbReference>
<dbReference type="KEGG" id="plei:Q9312_08290"/>
<keyword evidence="1" id="KW-1133">Transmembrane helix</keyword>
<dbReference type="InterPro" id="IPR000160">
    <property type="entry name" value="GGDEF_dom"/>
</dbReference>
<dbReference type="Gene3D" id="3.20.20.450">
    <property type="entry name" value="EAL domain"/>
    <property type="match status" value="1"/>
</dbReference>
<evidence type="ECO:0000259" key="3">
    <source>
        <dbReference type="PROSITE" id="PS50887"/>
    </source>
</evidence>
<dbReference type="Pfam" id="PF00563">
    <property type="entry name" value="EAL"/>
    <property type="match status" value="1"/>
</dbReference>